<evidence type="ECO:0000256" key="2">
    <source>
        <dbReference type="ARBA" id="ARBA00023157"/>
    </source>
</evidence>
<dbReference type="PANTHER" id="PTHR44170">
    <property type="entry name" value="PROTEIN SIDEKICK"/>
    <property type="match status" value="1"/>
</dbReference>
<gene>
    <name evidence="4" type="ORF">M9458_018956</name>
</gene>
<evidence type="ECO:0000256" key="1">
    <source>
        <dbReference type="ARBA" id="ARBA00022737"/>
    </source>
</evidence>
<evidence type="ECO:0000313" key="5">
    <source>
        <dbReference type="Proteomes" id="UP001529510"/>
    </source>
</evidence>
<protein>
    <recommendedName>
        <fullName evidence="3">Ig-like domain-containing protein</fullName>
    </recommendedName>
</protein>
<comment type="caution">
    <text evidence="4">The sequence shown here is derived from an EMBL/GenBank/DDBJ whole genome shotgun (WGS) entry which is preliminary data.</text>
</comment>
<dbReference type="InterPro" id="IPR003598">
    <property type="entry name" value="Ig_sub2"/>
</dbReference>
<keyword evidence="1" id="KW-0677">Repeat</keyword>
<name>A0ABD0QM23_CIRMR</name>
<dbReference type="InterPro" id="IPR003599">
    <property type="entry name" value="Ig_sub"/>
</dbReference>
<feature type="non-terminal residue" evidence="4">
    <location>
        <position position="95"/>
    </location>
</feature>
<evidence type="ECO:0000259" key="3">
    <source>
        <dbReference type="PROSITE" id="PS50835"/>
    </source>
</evidence>
<dbReference type="SUPFAM" id="SSF48726">
    <property type="entry name" value="Immunoglobulin"/>
    <property type="match status" value="1"/>
</dbReference>
<dbReference type="InterPro" id="IPR036179">
    <property type="entry name" value="Ig-like_dom_sf"/>
</dbReference>
<dbReference type="PROSITE" id="PS50835">
    <property type="entry name" value="IG_LIKE"/>
    <property type="match status" value="1"/>
</dbReference>
<dbReference type="SMART" id="SM00409">
    <property type="entry name" value="IG"/>
    <property type="match status" value="1"/>
</dbReference>
<dbReference type="FunFam" id="2.60.40.10:FF:000323">
    <property type="entry name" value="Immunoglobulin superfamily member 9B"/>
    <property type="match status" value="1"/>
</dbReference>
<dbReference type="Proteomes" id="UP001529510">
    <property type="component" value="Unassembled WGS sequence"/>
</dbReference>
<keyword evidence="5" id="KW-1185">Reference proteome</keyword>
<dbReference type="SMART" id="SM00408">
    <property type="entry name" value="IGc2"/>
    <property type="match status" value="1"/>
</dbReference>
<feature type="non-terminal residue" evidence="4">
    <location>
        <position position="1"/>
    </location>
</feature>
<accession>A0ABD0QM23</accession>
<keyword evidence="2" id="KW-1015">Disulfide bond</keyword>
<sequence length="95" mass="10552">PPIIIIPPEDTTMNMSQDAILQCQAEAYPSNLTYEWWKQGQNVYHIEILKSRVKIQVDGTLLISGLIPEDSGNYTCTPTNGLMTPPSASAYLKVK</sequence>
<evidence type="ECO:0000313" key="4">
    <source>
        <dbReference type="EMBL" id="KAL0187286.1"/>
    </source>
</evidence>
<organism evidence="4 5">
    <name type="scientific">Cirrhinus mrigala</name>
    <name type="common">Mrigala</name>
    <dbReference type="NCBI Taxonomy" id="683832"/>
    <lineage>
        <taxon>Eukaryota</taxon>
        <taxon>Metazoa</taxon>
        <taxon>Chordata</taxon>
        <taxon>Craniata</taxon>
        <taxon>Vertebrata</taxon>
        <taxon>Euteleostomi</taxon>
        <taxon>Actinopterygii</taxon>
        <taxon>Neopterygii</taxon>
        <taxon>Teleostei</taxon>
        <taxon>Ostariophysi</taxon>
        <taxon>Cypriniformes</taxon>
        <taxon>Cyprinidae</taxon>
        <taxon>Labeoninae</taxon>
        <taxon>Labeonini</taxon>
        <taxon>Cirrhinus</taxon>
    </lineage>
</organism>
<dbReference type="InterPro" id="IPR013783">
    <property type="entry name" value="Ig-like_fold"/>
</dbReference>
<dbReference type="EMBL" id="JAMKFB020000008">
    <property type="protein sequence ID" value="KAL0187286.1"/>
    <property type="molecule type" value="Genomic_DNA"/>
</dbReference>
<dbReference type="PANTHER" id="PTHR44170:SF41">
    <property type="entry name" value="PROTEIN TURTLE HOMOLOG A"/>
    <property type="match status" value="1"/>
</dbReference>
<dbReference type="InterPro" id="IPR007110">
    <property type="entry name" value="Ig-like_dom"/>
</dbReference>
<feature type="domain" description="Ig-like" evidence="3">
    <location>
        <begin position="1"/>
        <end position="89"/>
    </location>
</feature>
<proteinExistence type="predicted"/>
<dbReference type="Pfam" id="PF13927">
    <property type="entry name" value="Ig_3"/>
    <property type="match status" value="1"/>
</dbReference>
<dbReference type="AlphaFoldDB" id="A0ABD0QM23"/>
<reference evidence="4 5" key="1">
    <citation type="submission" date="2024-05" db="EMBL/GenBank/DDBJ databases">
        <title>Genome sequencing and assembly of Indian major carp, Cirrhinus mrigala (Hamilton, 1822).</title>
        <authorList>
            <person name="Mohindra V."/>
            <person name="Chowdhury L.M."/>
            <person name="Lal K."/>
            <person name="Jena J.K."/>
        </authorList>
    </citation>
    <scope>NUCLEOTIDE SEQUENCE [LARGE SCALE GENOMIC DNA]</scope>
    <source>
        <strain evidence="4">CM1030</strain>
        <tissue evidence="4">Blood</tissue>
    </source>
</reference>
<dbReference type="Gene3D" id="2.60.40.10">
    <property type="entry name" value="Immunoglobulins"/>
    <property type="match status" value="1"/>
</dbReference>